<dbReference type="AlphaFoldDB" id="A0AAU7JMU2"/>
<dbReference type="EMBL" id="CP157484">
    <property type="protein sequence ID" value="XBO41610.1"/>
    <property type="molecule type" value="Genomic_DNA"/>
</dbReference>
<name>A0AAU7JMU2_9HYPH</name>
<evidence type="ECO:0000313" key="1">
    <source>
        <dbReference type="EMBL" id="XBO41610.1"/>
    </source>
</evidence>
<reference evidence="1" key="1">
    <citation type="submission" date="2024-05" db="EMBL/GenBank/DDBJ databases">
        <authorList>
            <person name="Kim S."/>
            <person name="Heo J."/>
            <person name="Choi H."/>
            <person name="Choi Y."/>
            <person name="Kwon S.-W."/>
            <person name="Kim Y."/>
        </authorList>
    </citation>
    <scope>NUCLEOTIDE SEQUENCE</scope>
    <source>
        <strain evidence="1">KACC 23698</strain>
    </source>
</reference>
<sequence>MLKKILYGFVGLGIIGAVAGKNDGGAGIGASASADRGVRISQVNWRKEAFGNVMIADFMVRNDNDFAVKDLTIECQHAANSGTIMDRNTRQLYERVSARSYLPVQNFNMGFINTQAVRTDCKVTNFSRL</sequence>
<gene>
    <name evidence="1" type="ORF">ABEG18_12890</name>
</gene>
<dbReference type="RefSeq" id="WP_406858464.1">
    <property type="nucleotide sequence ID" value="NZ_CP157484.1"/>
</dbReference>
<proteinExistence type="predicted"/>
<accession>A0AAU7JMU2</accession>
<organism evidence="1">
    <name type="scientific">Alsobacter sp. KACC 23698</name>
    <dbReference type="NCBI Taxonomy" id="3149229"/>
    <lineage>
        <taxon>Bacteria</taxon>
        <taxon>Pseudomonadati</taxon>
        <taxon>Pseudomonadota</taxon>
        <taxon>Alphaproteobacteria</taxon>
        <taxon>Hyphomicrobiales</taxon>
        <taxon>Alsobacteraceae</taxon>
        <taxon>Alsobacter</taxon>
    </lineage>
</organism>
<protein>
    <recommendedName>
        <fullName evidence="2">DUF4354 family protein</fullName>
    </recommendedName>
</protein>
<evidence type="ECO:0008006" key="2">
    <source>
        <dbReference type="Google" id="ProtNLM"/>
    </source>
</evidence>